<dbReference type="AlphaFoldDB" id="A0AAW0C0U6"/>
<reference evidence="2 3" key="1">
    <citation type="journal article" date="2024" name="J Genomics">
        <title>Draft genome sequencing and assembly of Favolaschia claudopus CIRM-BRFM 2984 isolated from oak limbs.</title>
        <authorList>
            <person name="Navarro D."/>
            <person name="Drula E."/>
            <person name="Chaduli D."/>
            <person name="Cazenave R."/>
            <person name="Ahrendt S."/>
            <person name="Wang J."/>
            <person name="Lipzen A."/>
            <person name="Daum C."/>
            <person name="Barry K."/>
            <person name="Grigoriev I.V."/>
            <person name="Favel A."/>
            <person name="Rosso M.N."/>
            <person name="Martin F."/>
        </authorList>
    </citation>
    <scope>NUCLEOTIDE SEQUENCE [LARGE SCALE GENOMIC DNA]</scope>
    <source>
        <strain evidence="2 3">CIRM-BRFM 2984</strain>
    </source>
</reference>
<feature type="region of interest" description="Disordered" evidence="1">
    <location>
        <begin position="1"/>
        <end position="25"/>
    </location>
</feature>
<feature type="compositionally biased region" description="Basic residues" evidence="1">
    <location>
        <begin position="1"/>
        <end position="11"/>
    </location>
</feature>
<feature type="region of interest" description="Disordered" evidence="1">
    <location>
        <begin position="504"/>
        <end position="526"/>
    </location>
</feature>
<organism evidence="2 3">
    <name type="scientific">Favolaschia claudopus</name>
    <dbReference type="NCBI Taxonomy" id="2862362"/>
    <lineage>
        <taxon>Eukaryota</taxon>
        <taxon>Fungi</taxon>
        <taxon>Dikarya</taxon>
        <taxon>Basidiomycota</taxon>
        <taxon>Agaricomycotina</taxon>
        <taxon>Agaricomycetes</taxon>
        <taxon>Agaricomycetidae</taxon>
        <taxon>Agaricales</taxon>
        <taxon>Marasmiineae</taxon>
        <taxon>Mycenaceae</taxon>
        <taxon>Favolaschia</taxon>
    </lineage>
</organism>
<dbReference type="Proteomes" id="UP001362999">
    <property type="component" value="Unassembled WGS sequence"/>
</dbReference>
<keyword evidence="3" id="KW-1185">Reference proteome</keyword>
<evidence type="ECO:0000256" key="1">
    <source>
        <dbReference type="SAM" id="MobiDB-lite"/>
    </source>
</evidence>
<dbReference type="EMBL" id="JAWWNJ010000024">
    <property type="protein sequence ID" value="KAK7031901.1"/>
    <property type="molecule type" value="Genomic_DNA"/>
</dbReference>
<evidence type="ECO:0000313" key="2">
    <source>
        <dbReference type="EMBL" id="KAK7031901.1"/>
    </source>
</evidence>
<accession>A0AAW0C0U6</accession>
<feature type="region of interest" description="Disordered" evidence="1">
    <location>
        <begin position="400"/>
        <end position="434"/>
    </location>
</feature>
<name>A0AAW0C0U6_9AGAR</name>
<protein>
    <submittedName>
        <fullName evidence="2">Uncharacterized protein</fullName>
    </submittedName>
</protein>
<feature type="compositionally biased region" description="Polar residues" evidence="1">
    <location>
        <begin position="504"/>
        <end position="513"/>
    </location>
</feature>
<gene>
    <name evidence="2" type="ORF">R3P38DRAFT_3508147</name>
</gene>
<sequence>MESRLGAKHQRPAPAHHQPVSSCANNTVRHGSVSCRLDELPSDPNQSRHQLAWLPCKILCFSRNHLSSLTRRPRRSECHHLYLRLSDSPPLLARRLCSVFASSAPRFPAARRVHPAPPSGHDICALCYRPLDPHLDILSTICSPAESGGLLLFASLVSPRFSTSFRLAKQPKAFFGSAPHLTASGAHARRSATPFAGAGLTGSVVCIKAARFVLQADLRDVKERAAGMQGGYEGVLCAASVRRNPPRGFRCRLAYHMRASFASRLHHLESNFSATFRVPWFVSIASDGEAHNLTIARSPSRPEMSAMSVLRVDVKAHLNSPSTDLQRLGIHAARRCGQHPRRRRFDVPAARLNESFDRSLGHANKPLHHQKLSHYNVSQGITVFDTSIFLWTAPRQLQARRPDTEFPHRGQPRQPRPHADLGKRRQLWQGTSSKTAVAPHTINVARRVVVHWDGVDESRCAVESLWIGFTWSQRRLRLTSRWIGRSRFPAAVTRDSYLLMARTSTTSTHSPRASSRVAAHSPTTERKRKLRLLASPRWDPQ</sequence>
<evidence type="ECO:0000313" key="3">
    <source>
        <dbReference type="Proteomes" id="UP001362999"/>
    </source>
</evidence>
<comment type="caution">
    <text evidence="2">The sequence shown here is derived from an EMBL/GenBank/DDBJ whole genome shotgun (WGS) entry which is preliminary data.</text>
</comment>
<proteinExistence type="predicted"/>